<sequence length="158" mass="18813">MIANLIHHLKNEKPMVIKNKVIKFLTEKYYLILLLIPSFIIFGFIDEKMWVTKMLKNPRYKIGVATTDWHQKNNNGVGTDYKYYFKKVEYLHTTSYSYKKGDSFLIIFDSLKPKNNKVLGFYNIENYLIDLKVPDNGWKYNEVPFNVDSLEIRNKLTE</sequence>
<dbReference type="RefSeq" id="WP_263000981.1">
    <property type="nucleotide sequence ID" value="NZ_JAOTEM010000001.1"/>
</dbReference>
<evidence type="ECO:0000313" key="3">
    <source>
        <dbReference type="Proteomes" id="UP001208649"/>
    </source>
</evidence>
<keyword evidence="1" id="KW-0812">Transmembrane</keyword>
<feature type="transmembrane region" description="Helical" evidence="1">
    <location>
        <begin position="29"/>
        <end position="45"/>
    </location>
</feature>
<evidence type="ECO:0000313" key="2">
    <source>
        <dbReference type="EMBL" id="MCU7615753.1"/>
    </source>
</evidence>
<keyword evidence="3" id="KW-1185">Reference proteome</keyword>
<accession>A0ABT2W0H8</accession>
<organism evidence="2 3">
    <name type="scientific">Chryseobacterium edaphi</name>
    <dbReference type="NCBI Taxonomy" id="2976532"/>
    <lineage>
        <taxon>Bacteria</taxon>
        <taxon>Pseudomonadati</taxon>
        <taxon>Bacteroidota</taxon>
        <taxon>Flavobacteriia</taxon>
        <taxon>Flavobacteriales</taxon>
        <taxon>Weeksellaceae</taxon>
        <taxon>Chryseobacterium group</taxon>
        <taxon>Chryseobacterium</taxon>
    </lineage>
</organism>
<keyword evidence="1" id="KW-0472">Membrane</keyword>
<gene>
    <name evidence="2" type="ORF">NZ698_00965</name>
</gene>
<keyword evidence="1" id="KW-1133">Transmembrane helix</keyword>
<proteinExistence type="predicted"/>
<evidence type="ECO:0000256" key="1">
    <source>
        <dbReference type="SAM" id="Phobius"/>
    </source>
</evidence>
<comment type="caution">
    <text evidence="2">The sequence shown here is derived from an EMBL/GenBank/DDBJ whole genome shotgun (WGS) entry which is preliminary data.</text>
</comment>
<dbReference type="Proteomes" id="UP001208649">
    <property type="component" value="Unassembled WGS sequence"/>
</dbReference>
<reference evidence="3" key="1">
    <citation type="submission" date="2023-07" db="EMBL/GenBank/DDBJ databases">
        <title>Chryseobacterium sp. strain PBS4-4 Genome sequencing and assembly.</title>
        <authorList>
            <person name="Jung Y."/>
        </authorList>
    </citation>
    <scope>NUCLEOTIDE SEQUENCE [LARGE SCALE GENOMIC DNA]</scope>
    <source>
        <strain evidence="3">PBS4-4</strain>
    </source>
</reference>
<evidence type="ECO:0008006" key="4">
    <source>
        <dbReference type="Google" id="ProtNLM"/>
    </source>
</evidence>
<dbReference type="EMBL" id="JAOTEM010000001">
    <property type="protein sequence ID" value="MCU7615753.1"/>
    <property type="molecule type" value="Genomic_DNA"/>
</dbReference>
<protein>
    <recommendedName>
        <fullName evidence="4">DUF3592 domain-containing protein</fullName>
    </recommendedName>
</protein>
<name>A0ABT2W0H8_9FLAO</name>